<feature type="transmembrane region" description="Helical" evidence="6">
    <location>
        <begin position="170"/>
        <end position="188"/>
    </location>
</feature>
<dbReference type="OrthoDB" id="2602718at2"/>
<feature type="transmembrane region" description="Helical" evidence="6">
    <location>
        <begin position="51"/>
        <end position="68"/>
    </location>
</feature>
<reference evidence="7 8" key="1">
    <citation type="submission" date="2019-11" db="EMBL/GenBank/DDBJ databases">
        <title>Genome sequences of 17 halophilic strains isolated from different environments.</title>
        <authorList>
            <person name="Furrow R.E."/>
        </authorList>
    </citation>
    <scope>NUCLEOTIDE SEQUENCE [LARGE SCALE GENOMIC DNA]</scope>
    <source>
        <strain evidence="7 8">22514_16_FS</strain>
    </source>
</reference>
<comment type="subcellular location">
    <subcellularLocation>
        <location evidence="1">Cell membrane</location>
        <topology evidence="1">Multi-pass membrane protein</topology>
    </subcellularLocation>
</comment>
<proteinExistence type="predicted"/>
<dbReference type="RefSeq" id="WP_160847595.1">
    <property type="nucleotide sequence ID" value="NZ_WMEQ01000001.1"/>
</dbReference>
<dbReference type="EMBL" id="WMEQ01000001">
    <property type="protein sequence ID" value="MYL32293.1"/>
    <property type="molecule type" value="Genomic_DNA"/>
</dbReference>
<evidence type="ECO:0008006" key="9">
    <source>
        <dbReference type="Google" id="ProtNLM"/>
    </source>
</evidence>
<evidence type="ECO:0000256" key="4">
    <source>
        <dbReference type="ARBA" id="ARBA00022989"/>
    </source>
</evidence>
<dbReference type="PANTHER" id="PTHR33545:SF5">
    <property type="entry name" value="UPF0750 MEMBRANE PROTEIN YITT"/>
    <property type="match status" value="1"/>
</dbReference>
<dbReference type="Pfam" id="PF02588">
    <property type="entry name" value="YitT_membrane"/>
    <property type="match status" value="1"/>
</dbReference>
<organism evidence="7 8">
    <name type="scientific">Pontibacillus yanchengensis</name>
    <dbReference type="NCBI Taxonomy" id="462910"/>
    <lineage>
        <taxon>Bacteria</taxon>
        <taxon>Bacillati</taxon>
        <taxon>Bacillota</taxon>
        <taxon>Bacilli</taxon>
        <taxon>Bacillales</taxon>
        <taxon>Bacillaceae</taxon>
        <taxon>Pontibacillus</taxon>
    </lineage>
</organism>
<keyword evidence="4 6" id="KW-1133">Transmembrane helix</keyword>
<dbReference type="PANTHER" id="PTHR33545">
    <property type="entry name" value="UPF0750 MEMBRANE PROTEIN YITT-RELATED"/>
    <property type="match status" value="1"/>
</dbReference>
<keyword evidence="3 6" id="KW-0812">Transmembrane</keyword>
<feature type="transmembrane region" description="Helical" evidence="6">
    <location>
        <begin position="9"/>
        <end position="31"/>
    </location>
</feature>
<dbReference type="InterPro" id="IPR051461">
    <property type="entry name" value="UPF0750_membrane"/>
</dbReference>
<evidence type="ECO:0000256" key="6">
    <source>
        <dbReference type="SAM" id="Phobius"/>
    </source>
</evidence>
<accession>A0A6I4ZWZ5</accession>
<feature type="transmembrane region" description="Helical" evidence="6">
    <location>
        <begin position="73"/>
        <end position="92"/>
    </location>
</feature>
<sequence length="198" mass="21184">MKALLKKGLIILFGSSLLAIGINFFLAPYHVLDGGVIGIGLIANYLWGMEAGLAIIICSIPIFTLAWFHYRYYFYNSLHGLLISSLFIDLFNGLRLHHLALDPALSSMIGGVFVGGGIGFMLRHGTSTGGTDLLAQMIADLFKINVGAVIFVIDLAVILLGGYLFSTQTLLLSSMTILCVAAVTMLCTSHPSLGEAKS</sequence>
<feature type="transmembrane region" description="Helical" evidence="6">
    <location>
        <begin position="142"/>
        <end position="164"/>
    </location>
</feature>
<name>A0A6I4ZWZ5_9BACI</name>
<gene>
    <name evidence="7" type="ORF">GLW05_01565</name>
</gene>
<dbReference type="AlphaFoldDB" id="A0A6I4ZWZ5"/>
<keyword evidence="2" id="KW-1003">Cell membrane</keyword>
<evidence type="ECO:0000256" key="3">
    <source>
        <dbReference type="ARBA" id="ARBA00022692"/>
    </source>
</evidence>
<evidence type="ECO:0000313" key="7">
    <source>
        <dbReference type="EMBL" id="MYL32293.1"/>
    </source>
</evidence>
<protein>
    <recommendedName>
        <fullName evidence="9">YitT family protein</fullName>
    </recommendedName>
</protein>
<keyword evidence="5 6" id="KW-0472">Membrane</keyword>
<dbReference type="Proteomes" id="UP000468638">
    <property type="component" value="Unassembled WGS sequence"/>
</dbReference>
<dbReference type="GO" id="GO:0005886">
    <property type="term" value="C:plasma membrane"/>
    <property type="evidence" value="ECO:0007669"/>
    <property type="project" value="UniProtKB-SubCell"/>
</dbReference>
<evidence type="ECO:0000256" key="5">
    <source>
        <dbReference type="ARBA" id="ARBA00023136"/>
    </source>
</evidence>
<comment type="caution">
    <text evidence="7">The sequence shown here is derived from an EMBL/GenBank/DDBJ whole genome shotgun (WGS) entry which is preliminary data.</text>
</comment>
<dbReference type="InterPro" id="IPR003740">
    <property type="entry name" value="YitT"/>
</dbReference>
<evidence type="ECO:0000256" key="2">
    <source>
        <dbReference type="ARBA" id="ARBA00022475"/>
    </source>
</evidence>
<evidence type="ECO:0000313" key="8">
    <source>
        <dbReference type="Proteomes" id="UP000468638"/>
    </source>
</evidence>
<evidence type="ECO:0000256" key="1">
    <source>
        <dbReference type="ARBA" id="ARBA00004651"/>
    </source>
</evidence>
<feature type="transmembrane region" description="Helical" evidence="6">
    <location>
        <begin position="104"/>
        <end position="122"/>
    </location>
</feature>